<keyword evidence="1" id="KW-0472">Membrane</keyword>
<dbReference type="EMBL" id="MJLZ01000003">
    <property type="protein sequence ID" value="RLM27487.1"/>
    <property type="molecule type" value="Genomic_DNA"/>
</dbReference>
<dbReference type="Proteomes" id="UP000285648">
    <property type="component" value="Unassembled WGS sequence"/>
</dbReference>
<keyword evidence="1" id="KW-1133">Transmembrane helix</keyword>
<keyword evidence="1" id="KW-0812">Transmembrane</keyword>
<evidence type="ECO:0000313" key="3">
    <source>
        <dbReference type="Proteomes" id="UP000285648"/>
    </source>
</evidence>
<dbReference type="OrthoDB" id="6445567at2"/>
<feature type="transmembrane region" description="Helical" evidence="1">
    <location>
        <begin position="5"/>
        <end position="23"/>
    </location>
</feature>
<keyword evidence="3" id="KW-1185">Reference proteome</keyword>
<gene>
    <name evidence="2" type="ORF">BIY29_02275</name>
</gene>
<dbReference type="RefSeq" id="WP_121573424.1">
    <property type="nucleotide sequence ID" value="NZ_MJLZ01000003.1"/>
</dbReference>
<organism evidence="2 3">
    <name type="scientific">Brenneria alni</name>
    <dbReference type="NCBI Taxonomy" id="71656"/>
    <lineage>
        <taxon>Bacteria</taxon>
        <taxon>Pseudomonadati</taxon>
        <taxon>Pseudomonadota</taxon>
        <taxon>Gammaproteobacteria</taxon>
        <taxon>Enterobacterales</taxon>
        <taxon>Pectobacteriaceae</taxon>
        <taxon>Brenneria</taxon>
    </lineage>
</organism>
<evidence type="ECO:0000313" key="2">
    <source>
        <dbReference type="EMBL" id="RLM27487.1"/>
    </source>
</evidence>
<evidence type="ECO:0000256" key="1">
    <source>
        <dbReference type="SAM" id="Phobius"/>
    </source>
</evidence>
<comment type="caution">
    <text evidence="2">The sequence shown here is derived from an EMBL/GenBank/DDBJ whole genome shotgun (WGS) entry which is preliminary data.</text>
</comment>
<reference evidence="2 3" key="1">
    <citation type="submission" date="2016-09" db="EMBL/GenBank/DDBJ databases">
        <authorList>
            <person name="Doonan J."/>
            <person name="Pachebat J.A."/>
            <person name="Golyshin P.N."/>
            <person name="Denman S."/>
            <person name="Mcdonald J.E."/>
        </authorList>
    </citation>
    <scope>NUCLEOTIDE SEQUENCE [LARGE SCALE GENOMIC DNA]</scope>
    <source>
        <strain evidence="2 3">NCPPB 3934</strain>
    </source>
</reference>
<feature type="transmembrane region" description="Helical" evidence="1">
    <location>
        <begin position="43"/>
        <end position="60"/>
    </location>
</feature>
<protein>
    <submittedName>
        <fullName evidence="2">Uncharacterized protein</fullName>
    </submittedName>
</protein>
<proteinExistence type="predicted"/>
<accession>A0A421DSQ4</accession>
<sequence>MAGNILIDAVIYVCVFWIFFDATNNKIGGYKTALGNYTGVSPFVWAIGALFIIPFFVYLVRRNKLIQYAKENPVDTDKSKYGILLFIVLAALVAFSYKDFLFQ</sequence>
<dbReference type="AlphaFoldDB" id="A0A421DSQ4"/>
<name>A0A421DSQ4_9GAMM</name>
<feature type="transmembrane region" description="Helical" evidence="1">
    <location>
        <begin position="81"/>
        <end position="97"/>
    </location>
</feature>